<dbReference type="EMBL" id="FUYP01000049">
    <property type="protein sequence ID" value="SKC01108.1"/>
    <property type="molecule type" value="Genomic_DNA"/>
</dbReference>
<evidence type="ECO:0000256" key="6">
    <source>
        <dbReference type="ARBA" id="ARBA00023002"/>
    </source>
</evidence>
<evidence type="ECO:0000256" key="8">
    <source>
        <dbReference type="ARBA" id="ARBA00023014"/>
    </source>
</evidence>
<gene>
    <name evidence="10" type="ORF">SAMN06295937_10492</name>
</gene>
<evidence type="ECO:0000313" key="11">
    <source>
        <dbReference type="Proteomes" id="UP000190044"/>
    </source>
</evidence>
<evidence type="ECO:0000256" key="4">
    <source>
        <dbReference type="ARBA" id="ARBA00022485"/>
    </source>
</evidence>
<organism evidence="10 11">
    <name type="scientific">Sphingopyxis flava</name>
    <dbReference type="NCBI Taxonomy" id="1507287"/>
    <lineage>
        <taxon>Bacteria</taxon>
        <taxon>Pseudomonadati</taxon>
        <taxon>Pseudomonadota</taxon>
        <taxon>Alphaproteobacteria</taxon>
        <taxon>Sphingomonadales</taxon>
        <taxon>Sphingomonadaceae</taxon>
        <taxon>Sphingopyxis</taxon>
    </lineage>
</organism>
<evidence type="ECO:0000256" key="5">
    <source>
        <dbReference type="ARBA" id="ARBA00022723"/>
    </source>
</evidence>
<dbReference type="SMART" id="SM00926">
    <property type="entry name" value="Molybdop_Fe4S4"/>
    <property type="match status" value="1"/>
</dbReference>
<dbReference type="GO" id="GO:0030151">
    <property type="term" value="F:molybdenum ion binding"/>
    <property type="evidence" value="ECO:0007669"/>
    <property type="project" value="TreeGrafter"/>
</dbReference>
<evidence type="ECO:0000256" key="1">
    <source>
        <dbReference type="ARBA" id="ARBA00001966"/>
    </source>
</evidence>
<dbReference type="Proteomes" id="UP000190044">
    <property type="component" value="Unassembled WGS sequence"/>
</dbReference>
<dbReference type="PANTHER" id="PTHR43598:SF1">
    <property type="entry name" value="FORMATE DEHYDROGENASE-O MAJOR SUBUNIT"/>
    <property type="match status" value="1"/>
</dbReference>
<protein>
    <submittedName>
        <fullName evidence="10">Molybdopterin oxidoreductase Fe4S4 domain-containing protein</fullName>
    </submittedName>
</protein>
<keyword evidence="6" id="KW-0560">Oxidoreductase</keyword>
<dbReference type="RefSeq" id="WP_079640150.1">
    <property type="nucleotide sequence ID" value="NZ_FUYP01000049.1"/>
</dbReference>
<sequence length="87" mass="9727">MPQIKTYCRICLSSCGLIADVEGDEVVRVRADRDHPLSGGYSCSKGRGLPEFHRSPRRLLAPKVRRGENFEQMGWDEVLDDLAVVAP</sequence>
<dbReference type="InterPro" id="IPR006963">
    <property type="entry name" value="Mopterin_OxRdtase_4Fe-4S_dom"/>
</dbReference>
<dbReference type="GO" id="GO:0030313">
    <property type="term" value="C:cell envelope"/>
    <property type="evidence" value="ECO:0007669"/>
    <property type="project" value="UniProtKB-SubCell"/>
</dbReference>
<evidence type="ECO:0000256" key="2">
    <source>
        <dbReference type="ARBA" id="ARBA00004196"/>
    </source>
</evidence>
<evidence type="ECO:0000313" key="10">
    <source>
        <dbReference type="EMBL" id="SKC01108.1"/>
    </source>
</evidence>
<comment type="subcellular location">
    <subcellularLocation>
        <location evidence="2">Cell envelope</location>
    </subcellularLocation>
</comment>
<evidence type="ECO:0000256" key="3">
    <source>
        <dbReference type="ARBA" id="ARBA00010312"/>
    </source>
</evidence>
<keyword evidence="7" id="KW-0408">Iron</keyword>
<comment type="similarity">
    <text evidence="3">Belongs to the prokaryotic molybdopterin-containing oxidoreductase family.</text>
</comment>
<accession>A0A1T5FY80</accession>
<dbReference type="PANTHER" id="PTHR43598">
    <property type="entry name" value="TUNGSTEN-CONTAINING FORMYLMETHANOFURAN DEHYDROGENASE 2 SUBUNIT B"/>
    <property type="match status" value="1"/>
</dbReference>
<keyword evidence="11" id="KW-1185">Reference proteome</keyword>
<keyword evidence="4" id="KW-0004">4Fe-4S</keyword>
<dbReference type="PROSITE" id="PS51669">
    <property type="entry name" value="4FE4S_MOW_BIS_MGD"/>
    <property type="match status" value="1"/>
</dbReference>
<feature type="domain" description="4Fe-4S Mo/W bis-MGD-type" evidence="9">
    <location>
        <begin position="1"/>
        <end position="57"/>
    </location>
</feature>
<evidence type="ECO:0000256" key="7">
    <source>
        <dbReference type="ARBA" id="ARBA00023004"/>
    </source>
</evidence>
<comment type="cofactor">
    <cofactor evidence="1">
        <name>[4Fe-4S] cluster</name>
        <dbReference type="ChEBI" id="CHEBI:49883"/>
    </cofactor>
</comment>
<name>A0A1T5FY80_9SPHN</name>
<dbReference type="Pfam" id="PF04879">
    <property type="entry name" value="Molybdop_Fe4S4"/>
    <property type="match status" value="1"/>
</dbReference>
<keyword evidence="8" id="KW-0411">Iron-sulfur</keyword>
<dbReference type="Gene3D" id="3.30.200.210">
    <property type="match status" value="1"/>
</dbReference>
<evidence type="ECO:0000259" key="9">
    <source>
        <dbReference type="PROSITE" id="PS51669"/>
    </source>
</evidence>
<dbReference type="OrthoDB" id="9759518at2"/>
<dbReference type="GO" id="GO:0009061">
    <property type="term" value="P:anaerobic respiration"/>
    <property type="evidence" value="ECO:0007669"/>
    <property type="project" value="TreeGrafter"/>
</dbReference>
<dbReference type="GO" id="GO:0009055">
    <property type="term" value="F:electron transfer activity"/>
    <property type="evidence" value="ECO:0007669"/>
    <property type="project" value="TreeGrafter"/>
</dbReference>
<dbReference type="GO" id="GO:0016491">
    <property type="term" value="F:oxidoreductase activity"/>
    <property type="evidence" value="ECO:0007669"/>
    <property type="project" value="UniProtKB-KW"/>
</dbReference>
<reference evidence="11" key="1">
    <citation type="submission" date="2017-02" db="EMBL/GenBank/DDBJ databases">
        <authorList>
            <person name="Varghese N."/>
            <person name="Submissions S."/>
        </authorList>
    </citation>
    <scope>NUCLEOTIDE SEQUENCE [LARGE SCALE GENOMIC DNA]</scope>
    <source>
        <strain evidence="11">R11H</strain>
    </source>
</reference>
<dbReference type="GO" id="GO:0051539">
    <property type="term" value="F:4 iron, 4 sulfur cluster binding"/>
    <property type="evidence" value="ECO:0007669"/>
    <property type="project" value="UniProtKB-KW"/>
</dbReference>
<dbReference type="AlphaFoldDB" id="A0A1T5FY80"/>
<keyword evidence="5" id="KW-0479">Metal-binding</keyword>
<proteinExistence type="inferred from homology"/>
<dbReference type="SUPFAM" id="SSF53706">
    <property type="entry name" value="Formate dehydrogenase/DMSO reductase, domains 1-3"/>
    <property type="match status" value="1"/>
</dbReference>